<evidence type="ECO:0000256" key="3">
    <source>
        <dbReference type="ARBA" id="ARBA00023002"/>
    </source>
</evidence>
<evidence type="ECO:0000256" key="4">
    <source>
        <dbReference type="ARBA" id="ARBA00023033"/>
    </source>
</evidence>
<sequence length="225" mass="24268">MCMPKRDGESASADAVARAEVVHGPFPNSGVDDVRGSRRRTSFGLQTDTNVTATFADGTQATGDFLVAADGINFKIRTMLFPSAKPVQRFGVGFVGLYDMGITPSVVNVIRYSKRITPIYISHVPVMDTLHKGRVIFIGDSGHGIPPSQGQGLSQTIEDCAHSARTPPARARHGRPIPHGHGRHAVLVEVHNVDREGLSQDPVCGAEFFFGMGDKVFADRETITM</sequence>
<reference evidence="5 6" key="1">
    <citation type="journal article" date="2015" name="Genome Biol. Evol.">
        <title>Phylogenomic analyses indicate that early fungi evolved digesting cell walls of algal ancestors of land plants.</title>
        <authorList>
            <person name="Chang Y."/>
            <person name="Wang S."/>
            <person name="Sekimoto S."/>
            <person name="Aerts A.L."/>
            <person name="Choi C."/>
            <person name="Clum A."/>
            <person name="LaButti K.M."/>
            <person name="Lindquist E.A."/>
            <person name="Yee Ngan C."/>
            <person name="Ohm R.A."/>
            <person name="Salamov A.A."/>
            <person name="Grigoriev I.V."/>
            <person name="Spatafora J.W."/>
            <person name="Berbee M.L."/>
        </authorList>
    </citation>
    <scope>NUCLEOTIDE SEQUENCE [LARGE SCALE GENOMIC DNA]</scope>
    <source>
        <strain evidence="5 6">JEL478</strain>
    </source>
</reference>
<evidence type="ECO:0000256" key="2">
    <source>
        <dbReference type="ARBA" id="ARBA00022827"/>
    </source>
</evidence>
<keyword evidence="2" id="KW-0274">FAD</keyword>
<evidence type="ECO:0000256" key="1">
    <source>
        <dbReference type="ARBA" id="ARBA00022630"/>
    </source>
</evidence>
<dbReference type="AlphaFoldDB" id="A0A139AJ50"/>
<evidence type="ECO:0000313" key="6">
    <source>
        <dbReference type="Proteomes" id="UP000070544"/>
    </source>
</evidence>
<keyword evidence="1" id="KW-0285">Flavoprotein</keyword>
<keyword evidence="3" id="KW-0560">Oxidoreductase</keyword>
<protein>
    <submittedName>
        <fullName evidence="5">Uncharacterized protein</fullName>
    </submittedName>
</protein>
<evidence type="ECO:0000313" key="5">
    <source>
        <dbReference type="EMBL" id="KXS16816.1"/>
    </source>
</evidence>
<dbReference type="GO" id="GO:0004497">
    <property type="term" value="F:monooxygenase activity"/>
    <property type="evidence" value="ECO:0007669"/>
    <property type="project" value="UniProtKB-KW"/>
</dbReference>
<organism evidence="5 6">
    <name type="scientific">Gonapodya prolifera (strain JEL478)</name>
    <name type="common">Monoblepharis prolifera</name>
    <dbReference type="NCBI Taxonomy" id="1344416"/>
    <lineage>
        <taxon>Eukaryota</taxon>
        <taxon>Fungi</taxon>
        <taxon>Fungi incertae sedis</taxon>
        <taxon>Chytridiomycota</taxon>
        <taxon>Chytridiomycota incertae sedis</taxon>
        <taxon>Monoblepharidomycetes</taxon>
        <taxon>Monoblepharidales</taxon>
        <taxon>Gonapodyaceae</taxon>
        <taxon>Gonapodya</taxon>
    </lineage>
</organism>
<dbReference type="STRING" id="1344416.A0A139AJ50"/>
<dbReference type="PANTHER" id="PTHR47178">
    <property type="entry name" value="MONOOXYGENASE, FAD-BINDING"/>
    <property type="match status" value="1"/>
</dbReference>
<dbReference type="Gene3D" id="3.50.50.60">
    <property type="entry name" value="FAD/NAD(P)-binding domain"/>
    <property type="match status" value="2"/>
</dbReference>
<dbReference type="SUPFAM" id="SSF51905">
    <property type="entry name" value="FAD/NAD(P)-binding domain"/>
    <property type="match status" value="1"/>
</dbReference>
<gene>
    <name evidence="5" type="ORF">M427DRAFT_30929</name>
</gene>
<dbReference type="PANTHER" id="PTHR47178:SF1">
    <property type="entry name" value="FAD-BINDING DOMAIN-CONTAINING PROTEIN-RELATED"/>
    <property type="match status" value="1"/>
</dbReference>
<dbReference type="InterPro" id="IPR036188">
    <property type="entry name" value="FAD/NAD-bd_sf"/>
</dbReference>
<keyword evidence="4" id="KW-0503">Monooxygenase</keyword>
<dbReference type="OrthoDB" id="655030at2759"/>
<accession>A0A139AJ50</accession>
<dbReference type="Proteomes" id="UP000070544">
    <property type="component" value="Unassembled WGS sequence"/>
</dbReference>
<name>A0A139AJ50_GONPJ</name>
<dbReference type="EMBL" id="KQ965750">
    <property type="protein sequence ID" value="KXS16816.1"/>
    <property type="molecule type" value="Genomic_DNA"/>
</dbReference>
<keyword evidence="6" id="KW-1185">Reference proteome</keyword>
<proteinExistence type="predicted"/>